<dbReference type="SUPFAM" id="SSF48264">
    <property type="entry name" value="Cytochrome P450"/>
    <property type="match status" value="1"/>
</dbReference>
<evidence type="ECO:0000256" key="3">
    <source>
        <dbReference type="ARBA" id="ARBA00004406"/>
    </source>
</evidence>
<accession>A0A088DIA2</accession>
<dbReference type="Gene3D" id="1.10.630.10">
    <property type="entry name" value="Cytochrome P450"/>
    <property type="match status" value="1"/>
</dbReference>
<keyword evidence="12 15" id="KW-0472">Membrane</keyword>
<proteinExistence type="evidence at transcript level"/>
<keyword evidence="10 13" id="KW-0408">Iron</keyword>
<sequence>MSFVSAPFHQLCAIFGAITFFQWMFIFIVLVFYIYWSLTKNYGKFEKQGLFSIPPQILFGNSKDLFLQTKPMIDFYRDIYNQFGNNKCGIFYEGPTANFFVKDPELIKQVLIKDFDHFVDLNFIPKELANLPMNEFGLANALGDEWRALKSSITPAFSLKNIKNIGTNINGPALDVIDCLKKSPNGIADLELYSGYFAMDCIGRIVFSMDFQTAKSGGNEFVKYGDGFFESWRFMVASVLPSAAKHLNIAVFNPKSSGFFLRLAHQVLSGRDGANSYPSDVLGLMMKIRDGKLIPEVDDDKGSKQAMAAKCMDNDMICRTLMQFFMDGYDTVSAMTTMCFFFVAHHPEVQDRLINEVDELAGRVGANITGDDVKDLPYMAQVYNETSRLAPFSFTVRRCTKPWKVPGTNAMIPVDMGVVIPIVGLHYDSAHFPEPEKFDPDRFSPENKHKITSGTFLPFGMGPRECIGMKIAQMEAKILMYQVLRNFRLEPCETTVYPPQWRNDHFNRIQGGCHLKLIPRI</sequence>
<evidence type="ECO:0000256" key="7">
    <source>
        <dbReference type="ARBA" id="ARBA00022824"/>
    </source>
</evidence>
<comment type="similarity">
    <text evidence="4 14">Belongs to the cytochrome P450 family.</text>
</comment>
<dbReference type="InterPro" id="IPR050476">
    <property type="entry name" value="Insect_CytP450_Detox"/>
</dbReference>
<dbReference type="GO" id="GO:0005506">
    <property type="term" value="F:iron ion binding"/>
    <property type="evidence" value="ECO:0007669"/>
    <property type="project" value="InterPro"/>
</dbReference>
<evidence type="ECO:0000313" key="16">
    <source>
        <dbReference type="EMBL" id="AIL94146.1"/>
    </source>
</evidence>
<keyword evidence="15" id="KW-1133">Transmembrane helix</keyword>
<evidence type="ECO:0000256" key="11">
    <source>
        <dbReference type="ARBA" id="ARBA00023033"/>
    </source>
</evidence>
<keyword evidence="7" id="KW-0256">Endoplasmic reticulum</keyword>
<evidence type="ECO:0000256" key="6">
    <source>
        <dbReference type="ARBA" id="ARBA00022723"/>
    </source>
</evidence>
<keyword evidence="15" id="KW-0812">Transmembrane</keyword>
<evidence type="ECO:0000256" key="5">
    <source>
        <dbReference type="ARBA" id="ARBA00022617"/>
    </source>
</evidence>
<evidence type="ECO:0000256" key="14">
    <source>
        <dbReference type="RuleBase" id="RU000461"/>
    </source>
</evidence>
<evidence type="ECO:0000256" key="9">
    <source>
        <dbReference type="ARBA" id="ARBA00023002"/>
    </source>
</evidence>
<dbReference type="EMBL" id="KF639992">
    <property type="protein sequence ID" value="AIL94146.1"/>
    <property type="molecule type" value="mRNA"/>
</dbReference>
<dbReference type="InterPro" id="IPR036396">
    <property type="entry name" value="Cyt_P450_sf"/>
</dbReference>
<evidence type="ECO:0000256" key="4">
    <source>
        <dbReference type="ARBA" id="ARBA00010617"/>
    </source>
</evidence>
<organism evidence="16">
    <name type="scientific">Tigriopus japonicus</name>
    <name type="common">Copepod</name>
    <dbReference type="NCBI Taxonomy" id="158387"/>
    <lineage>
        <taxon>Eukaryota</taxon>
        <taxon>Metazoa</taxon>
        <taxon>Ecdysozoa</taxon>
        <taxon>Arthropoda</taxon>
        <taxon>Crustacea</taxon>
        <taxon>Multicrustacea</taxon>
        <taxon>Hexanauplia</taxon>
        <taxon>Copepoda</taxon>
        <taxon>Harpacticoida</taxon>
        <taxon>Harpacticidae</taxon>
        <taxon>Tigriopus</taxon>
    </lineage>
</organism>
<evidence type="ECO:0000256" key="15">
    <source>
        <dbReference type="SAM" id="Phobius"/>
    </source>
</evidence>
<name>A0A088DIA2_TIGJA</name>
<keyword evidence="5 13" id="KW-0349">Heme</keyword>
<protein>
    <submittedName>
        <fullName evidence="16">Cytochrome P450 CYP3024A3</fullName>
    </submittedName>
</protein>
<feature type="binding site" description="axial binding residue" evidence="13">
    <location>
        <position position="466"/>
    </location>
    <ligand>
        <name>heme</name>
        <dbReference type="ChEBI" id="CHEBI:30413"/>
    </ligand>
    <ligandPart>
        <name>Fe</name>
        <dbReference type="ChEBI" id="CHEBI:18248"/>
    </ligandPart>
</feature>
<feature type="transmembrane region" description="Helical" evidence="15">
    <location>
        <begin position="12"/>
        <end position="36"/>
    </location>
</feature>
<dbReference type="PRINTS" id="PR00385">
    <property type="entry name" value="P450"/>
</dbReference>
<evidence type="ECO:0000256" key="12">
    <source>
        <dbReference type="ARBA" id="ARBA00023136"/>
    </source>
</evidence>
<keyword evidence="11 14" id="KW-0503">Monooxygenase</keyword>
<dbReference type="PANTHER" id="PTHR24292:SF54">
    <property type="entry name" value="CYP9F3-RELATED"/>
    <property type="match status" value="1"/>
</dbReference>
<dbReference type="Pfam" id="PF00067">
    <property type="entry name" value="p450"/>
    <property type="match status" value="1"/>
</dbReference>
<dbReference type="GO" id="GO:0005789">
    <property type="term" value="C:endoplasmic reticulum membrane"/>
    <property type="evidence" value="ECO:0007669"/>
    <property type="project" value="UniProtKB-SubCell"/>
</dbReference>
<keyword evidence="6 13" id="KW-0479">Metal-binding</keyword>
<comment type="subcellular location">
    <subcellularLocation>
        <location evidence="3">Endoplasmic reticulum membrane</location>
        <topology evidence="3">Peripheral membrane protein</topology>
    </subcellularLocation>
    <subcellularLocation>
        <location evidence="2">Microsome membrane</location>
        <topology evidence="2">Peripheral membrane protein</topology>
    </subcellularLocation>
</comment>
<dbReference type="PRINTS" id="PR00463">
    <property type="entry name" value="EP450I"/>
</dbReference>
<reference evidence="16" key="1">
    <citation type="submission" date="2013-09" db="EMBL/GenBank/DDBJ databases">
        <authorList>
            <person name="Lee J.-S."/>
        </authorList>
    </citation>
    <scope>NUCLEOTIDE SEQUENCE</scope>
</reference>
<evidence type="ECO:0000256" key="10">
    <source>
        <dbReference type="ARBA" id="ARBA00023004"/>
    </source>
</evidence>
<gene>
    <name evidence="16" type="primary">CYP3024A3</name>
</gene>
<evidence type="ECO:0000256" key="13">
    <source>
        <dbReference type="PIRSR" id="PIRSR602401-1"/>
    </source>
</evidence>
<evidence type="ECO:0000256" key="2">
    <source>
        <dbReference type="ARBA" id="ARBA00004174"/>
    </source>
</evidence>
<dbReference type="InterPro" id="IPR017972">
    <property type="entry name" value="Cyt_P450_CS"/>
</dbReference>
<dbReference type="PANTHER" id="PTHR24292">
    <property type="entry name" value="CYTOCHROME P450"/>
    <property type="match status" value="1"/>
</dbReference>
<reference evidence="16" key="2">
    <citation type="journal article" date="2014" name="Aquat. Toxicol.">
        <title>Crude oil exposure results in oxidative stress-mediated dysfunctional development and reproduction in the copepod Tigriopus japonicus and modulates expression of cytochrome P450 (CYP) genes.</title>
        <authorList>
            <person name="Han J."/>
            <person name="Won E.J."/>
            <person name="Hwang D.S."/>
            <person name="Shin K.H."/>
            <person name="Lee Y.S."/>
            <person name="Leung K.M."/>
            <person name="Lee S.J."/>
            <person name="Lee J.S."/>
        </authorList>
    </citation>
    <scope>NUCLEOTIDE SEQUENCE</scope>
</reference>
<keyword evidence="8" id="KW-0492">Microsome</keyword>
<evidence type="ECO:0000256" key="1">
    <source>
        <dbReference type="ARBA" id="ARBA00001971"/>
    </source>
</evidence>
<comment type="cofactor">
    <cofactor evidence="1 13">
        <name>heme</name>
        <dbReference type="ChEBI" id="CHEBI:30413"/>
    </cofactor>
</comment>
<dbReference type="GO" id="GO:0016705">
    <property type="term" value="F:oxidoreductase activity, acting on paired donors, with incorporation or reduction of molecular oxygen"/>
    <property type="evidence" value="ECO:0007669"/>
    <property type="project" value="InterPro"/>
</dbReference>
<dbReference type="CDD" id="cd11056">
    <property type="entry name" value="CYP6-like"/>
    <property type="match status" value="1"/>
</dbReference>
<dbReference type="AlphaFoldDB" id="A0A088DIA2"/>
<dbReference type="PROSITE" id="PS00086">
    <property type="entry name" value="CYTOCHROME_P450"/>
    <property type="match status" value="1"/>
</dbReference>
<dbReference type="GO" id="GO:0020037">
    <property type="term" value="F:heme binding"/>
    <property type="evidence" value="ECO:0007669"/>
    <property type="project" value="InterPro"/>
</dbReference>
<dbReference type="GO" id="GO:0004497">
    <property type="term" value="F:monooxygenase activity"/>
    <property type="evidence" value="ECO:0007669"/>
    <property type="project" value="UniProtKB-KW"/>
</dbReference>
<dbReference type="InterPro" id="IPR001128">
    <property type="entry name" value="Cyt_P450"/>
</dbReference>
<dbReference type="InterPro" id="IPR002401">
    <property type="entry name" value="Cyt_P450_E_grp-I"/>
</dbReference>
<keyword evidence="9 14" id="KW-0560">Oxidoreductase</keyword>
<evidence type="ECO:0000256" key="8">
    <source>
        <dbReference type="ARBA" id="ARBA00022848"/>
    </source>
</evidence>